<comment type="caution">
    <text evidence="1">The sequence shown here is derived from an EMBL/GenBank/DDBJ whole genome shotgun (WGS) entry which is preliminary data.</text>
</comment>
<feature type="non-terminal residue" evidence="1">
    <location>
        <position position="1"/>
    </location>
</feature>
<accession>A0A103XIR2</accession>
<dbReference type="Gramene" id="KVH91488">
    <property type="protein sequence ID" value="KVH91488"/>
    <property type="gene ID" value="Ccrd_006486"/>
</dbReference>
<gene>
    <name evidence="1" type="ORF">Ccrd_006486</name>
</gene>
<evidence type="ECO:0000313" key="1">
    <source>
        <dbReference type="EMBL" id="KVH91488.1"/>
    </source>
</evidence>
<proteinExistence type="predicted"/>
<keyword evidence="2" id="KW-1185">Reference proteome</keyword>
<name>A0A103XIR2_CYNCS</name>
<sequence length="157" mass="17601">YGRAVIAIGSSHPVFHSSSCDYDKTFVRLLLPQPYPKTEVQDSDHYCHPTPTAACRPSGDETHERFIGGAPWTLSQKLYLAVSVYFVWQESNQRILTNLKRNNDQLVLEIKNVVMARIAWKANQMGKVAISHGVTAGVREGFDLVSTVVTTIIRKKD</sequence>
<evidence type="ECO:0000313" key="2">
    <source>
        <dbReference type="Proteomes" id="UP000243975"/>
    </source>
</evidence>
<dbReference type="EMBL" id="LEKV01004942">
    <property type="protein sequence ID" value="KVH91488.1"/>
    <property type="molecule type" value="Genomic_DNA"/>
</dbReference>
<feature type="non-terminal residue" evidence="1">
    <location>
        <position position="157"/>
    </location>
</feature>
<protein>
    <submittedName>
        <fullName evidence="1">Protein phosphatase 2C</fullName>
    </submittedName>
</protein>
<organism evidence="1 2">
    <name type="scientific">Cynara cardunculus var. scolymus</name>
    <name type="common">Globe artichoke</name>
    <name type="synonym">Cynara scolymus</name>
    <dbReference type="NCBI Taxonomy" id="59895"/>
    <lineage>
        <taxon>Eukaryota</taxon>
        <taxon>Viridiplantae</taxon>
        <taxon>Streptophyta</taxon>
        <taxon>Embryophyta</taxon>
        <taxon>Tracheophyta</taxon>
        <taxon>Spermatophyta</taxon>
        <taxon>Magnoliopsida</taxon>
        <taxon>eudicotyledons</taxon>
        <taxon>Gunneridae</taxon>
        <taxon>Pentapetalae</taxon>
        <taxon>asterids</taxon>
        <taxon>campanulids</taxon>
        <taxon>Asterales</taxon>
        <taxon>Asteraceae</taxon>
        <taxon>Carduoideae</taxon>
        <taxon>Cardueae</taxon>
        <taxon>Carduinae</taxon>
        <taxon>Cynara</taxon>
    </lineage>
</organism>
<reference evidence="1 2" key="1">
    <citation type="journal article" date="2016" name="Sci. Rep.">
        <title>The genome sequence of the outbreeding globe artichoke constructed de novo incorporating a phase-aware low-pass sequencing strategy of F1 progeny.</title>
        <authorList>
            <person name="Scaglione D."/>
            <person name="Reyes-Chin-Wo S."/>
            <person name="Acquadro A."/>
            <person name="Froenicke L."/>
            <person name="Portis E."/>
            <person name="Beitel C."/>
            <person name="Tirone M."/>
            <person name="Mauro R."/>
            <person name="Lo Monaco A."/>
            <person name="Mauromicale G."/>
            <person name="Faccioli P."/>
            <person name="Cattivelli L."/>
            <person name="Rieseberg L."/>
            <person name="Michelmore R."/>
            <person name="Lanteri S."/>
        </authorList>
    </citation>
    <scope>NUCLEOTIDE SEQUENCE [LARGE SCALE GENOMIC DNA]</scope>
    <source>
        <strain evidence="1">2C</strain>
    </source>
</reference>
<dbReference type="Proteomes" id="UP000243975">
    <property type="component" value="Unassembled WGS sequence"/>
</dbReference>
<dbReference type="AlphaFoldDB" id="A0A103XIR2"/>